<evidence type="ECO:0000313" key="1">
    <source>
        <dbReference type="EMBL" id="MBF9152825.1"/>
    </source>
</evidence>
<evidence type="ECO:0000313" key="2">
    <source>
        <dbReference type="Proteomes" id="UP000600799"/>
    </source>
</evidence>
<sequence length="173" mass="19706">MQRELTARLAELAELETISLRHFDCIVLSRDAVLKLFMPRSKRLMLGTPKDRMIFGEVLTVFADAVKPMKPPSKRFDYTNLVFSAPLANFPGLEMYEVNGAFVDAEGFFQNLKALASFLPESADSWRQTFSDDFFDKPPLERMSAGIGYLRKSVDFRKLTPDFADFSISIEET</sequence>
<keyword evidence="2" id="KW-1185">Reference proteome</keyword>
<comment type="caution">
    <text evidence="1">The sequence shown here is derived from an EMBL/GenBank/DDBJ whole genome shotgun (WGS) entry which is preliminary data.</text>
</comment>
<organism evidence="1 2">
    <name type="scientific">Novosphingobium jiangmenense</name>
    <dbReference type="NCBI Taxonomy" id="2791981"/>
    <lineage>
        <taxon>Bacteria</taxon>
        <taxon>Pseudomonadati</taxon>
        <taxon>Pseudomonadota</taxon>
        <taxon>Alphaproteobacteria</taxon>
        <taxon>Sphingomonadales</taxon>
        <taxon>Sphingomonadaceae</taxon>
        <taxon>Novosphingobium</taxon>
    </lineage>
</organism>
<proteinExistence type="predicted"/>
<name>A0ABS0HLC7_9SPHN</name>
<accession>A0ABS0HLC7</accession>
<gene>
    <name evidence="1" type="ORF">I2488_17620</name>
</gene>
<protein>
    <submittedName>
        <fullName evidence="1">Uncharacterized protein</fullName>
    </submittedName>
</protein>
<dbReference type="RefSeq" id="WP_196277095.1">
    <property type="nucleotide sequence ID" value="NZ_JADQDC010000016.1"/>
</dbReference>
<reference evidence="1 2" key="1">
    <citation type="submission" date="2020-11" db="EMBL/GenBank/DDBJ databases">
        <title>The genome sequence of Novosphingobium sp. 1Y9A.</title>
        <authorList>
            <person name="Liu Y."/>
        </authorList>
    </citation>
    <scope>NUCLEOTIDE SEQUENCE [LARGE SCALE GENOMIC DNA]</scope>
    <source>
        <strain evidence="1 2">1Y9A</strain>
    </source>
</reference>
<dbReference type="Proteomes" id="UP000600799">
    <property type="component" value="Unassembled WGS sequence"/>
</dbReference>
<dbReference type="EMBL" id="JADQDC010000016">
    <property type="protein sequence ID" value="MBF9152825.1"/>
    <property type="molecule type" value="Genomic_DNA"/>
</dbReference>